<comment type="caution">
    <text evidence="9">The sequence shown here is derived from an EMBL/GenBank/DDBJ whole genome shotgun (WGS) entry which is preliminary data.</text>
</comment>
<keyword evidence="5 7" id="KW-0804">Transcription</keyword>
<dbReference type="Proteomes" id="UP001211065">
    <property type="component" value="Unassembled WGS sequence"/>
</dbReference>
<dbReference type="GO" id="GO:0001096">
    <property type="term" value="F:TFIIF-class transcription factor complex binding"/>
    <property type="evidence" value="ECO:0007669"/>
    <property type="project" value="TreeGrafter"/>
</dbReference>
<dbReference type="PANTHER" id="PTHR13011:SF0">
    <property type="entry name" value="GENERAL TRANSCRIPTION FACTOR IIF SUBUNIT 1"/>
    <property type="match status" value="1"/>
</dbReference>
<comment type="subcellular location">
    <subcellularLocation>
        <location evidence="1 7">Nucleus</location>
    </subcellularLocation>
</comment>
<dbReference type="GO" id="GO:0003677">
    <property type="term" value="F:DNA binding"/>
    <property type="evidence" value="ECO:0007669"/>
    <property type="project" value="UniProtKB-KW"/>
</dbReference>
<evidence type="ECO:0000313" key="9">
    <source>
        <dbReference type="EMBL" id="KAJ3226111.1"/>
    </source>
</evidence>
<dbReference type="AlphaFoldDB" id="A0AAD5Y390"/>
<dbReference type="GO" id="GO:0016251">
    <property type="term" value="F:RNA polymerase II general transcription initiation factor activity"/>
    <property type="evidence" value="ECO:0007669"/>
    <property type="project" value="TreeGrafter"/>
</dbReference>
<feature type="region of interest" description="Disordered" evidence="8">
    <location>
        <begin position="51"/>
        <end position="70"/>
    </location>
</feature>
<dbReference type="Pfam" id="PF05793">
    <property type="entry name" value="TFIIF_alpha"/>
    <property type="match status" value="1"/>
</dbReference>
<dbReference type="GO" id="GO:0005674">
    <property type="term" value="C:transcription factor TFIIF complex"/>
    <property type="evidence" value="ECO:0007669"/>
    <property type="project" value="TreeGrafter"/>
</dbReference>
<keyword evidence="3 7" id="KW-0805">Transcription regulation</keyword>
<feature type="compositionally biased region" description="Low complexity" evidence="8">
    <location>
        <begin position="475"/>
        <end position="488"/>
    </location>
</feature>
<evidence type="ECO:0000256" key="2">
    <source>
        <dbReference type="ARBA" id="ARBA00005249"/>
    </source>
</evidence>
<evidence type="ECO:0000256" key="7">
    <source>
        <dbReference type="RuleBase" id="RU366044"/>
    </source>
</evidence>
<sequence length="643" mass="72427">MENNIVKAESQEYSIYSSEKTQVKHHLMKILGQDIKLSDFKDTDLRRKVIKKDESEEDLDEEGNKKEKKSFFKKKNKSFFFGRNKAYDENDPDDGISGLRRRAADPDILPWILKPNDKLEYEGNVEGAQSSQYVFFVLSDGHFNVVPAAKWYKFKAKASYQTFTTEEAEEKMSISKRGMKGEDLWMMKKFLKNKEDIGPDGIKLEDGNQVETKRKLKVTDADSFTSKKYKRPRDELAEELDFDNDEHFQDDDGLVDLGLDNQEETQEAAARLLGKNTLRDFEDEDFDIEEKKMTKAEKKIKKILKKQEAAELAKMGQEAYLSDDDELSSDDSEAELEKIREAEKLEKEKLASQEQSEDTSISKISLKRKDMDIEKKSGSPLPTGGPNLFHKKLKKNDGKSSPKSSSNSPKYISSQQLQQKNLPRESSPLRESSASPGHSAAAKFKVGGSMSPIPPPPSGAEVLKRERERRRLAKQGSQSPPQGSVSPQNIFYQGTQLSGQTSPQSNVSDPKSPPNYQNESLPPPAKQAKRPLIKVKQGTPSSPGTPATMVDSPTGSNGSSSSSRKKKSPGGNNATNEDPGEVLERAVLEYLRKNRDCQTKEMVQEIKPLLRSEEMKVKLKMIIKKVADHDPKTKCLSLKDQFK</sequence>
<feature type="compositionally biased region" description="Acidic residues" evidence="8">
    <location>
        <begin position="321"/>
        <end position="334"/>
    </location>
</feature>
<dbReference type="PANTHER" id="PTHR13011">
    <property type="entry name" value="TFIIF-ALPHA"/>
    <property type="match status" value="1"/>
</dbReference>
<proteinExistence type="inferred from homology"/>
<feature type="region of interest" description="Disordered" evidence="8">
    <location>
        <begin position="317"/>
        <end position="581"/>
    </location>
</feature>
<dbReference type="InterPro" id="IPR011039">
    <property type="entry name" value="TFIIF_interaction"/>
</dbReference>
<feature type="compositionally biased region" description="Basic and acidic residues" evidence="8">
    <location>
        <begin position="367"/>
        <end position="377"/>
    </location>
</feature>
<comment type="similarity">
    <text evidence="2 7">Belongs to the TFIIF alpha subunit family.</text>
</comment>
<feature type="compositionally biased region" description="Polar residues" evidence="8">
    <location>
        <begin position="352"/>
        <end position="363"/>
    </location>
</feature>
<name>A0AAD5Y390_9FUNG</name>
<keyword evidence="4 7" id="KW-0238">DNA-binding</keyword>
<dbReference type="EMBL" id="JADGJW010000044">
    <property type="protein sequence ID" value="KAJ3226111.1"/>
    <property type="molecule type" value="Genomic_DNA"/>
</dbReference>
<evidence type="ECO:0000256" key="3">
    <source>
        <dbReference type="ARBA" id="ARBA00023015"/>
    </source>
</evidence>
<dbReference type="GO" id="GO:0032968">
    <property type="term" value="P:positive regulation of transcription elongation by RNA polymerase II"/>
    <property type="evidence" value="ECO:0007669"/>
    <property type="project" value="InterPro"/>
</dbReference>
<keyword evidence="10" id="KW-1185">Reference proteome</keyword>
<feature type="compositionally biased region" description="Polar residues" evidence="8">
    <location>
        <begin position="489"/>
        <end position="520"/>
    </location>
</feature>
<keyword evidence="6 7" id="KW-0539">Nucleus</keyword>
<accession>A0AAD5Y390</accession>
<feature type="compositionally biased region" description="Low complexity" evidence="8">
    <location>
        <begin position="401"/>
        <end position="414"/>
    </location>
</feature>
<evidence type="ECO:0000256" key="4">
    <source>
        <dbReference type="ARBA" id="ARBA00023125"/>
    </source>
</evidence>
<evidence type="ECO:0000256" key="1">
    <source>
        <dbReference type="ARBA" id="ARBA00004123"/>
    </source>
</evidence>
<evidence type="ECO:0000256" key="6">
    <source>
        <dbReference type="ARBA" id="ARBA00023242"/>
    </source>
</evidence>
<evidence type="ECO:0000256" key="5">
    <source>
        <dbReference type="ARBA" id="ARBA00023163"/>
    </source>
</evidence>
<dbReference type="GO" id="GO:0006367">
    <property type="term" value="P:transcription initiation at RNA polymerase II promoter"/>
    <property type="evidence" value="ECO:0007669"/>
    <property type="project" value="InterPro"/>
</dbReference>
<dbReference type="InterPro" id="IPR008851">
    <property type="entry name" value="TFIIF-alpha"/>
</dbReference>
<evidence type="ECO:0000256" key="8">
    <source>
        <dbReference type="SAM" id="MobiDB-lite"/>
    </source>
</evidence>
<comment type="function">
    <text evidence="7">TFIIF is a general transcription initiation factor that binds to RNA polymerase II and helps to recruit it to the initiation complex in collaboration with TFIIB. It promotes transcription elongation.</text>
</comment>
<gene>
    <name evidence="9" type="ORF">HK099_005580</name>
</gene>
<organism evidence="9 10">
    <name type="scientific">Clydaea vesicula</name>
    <dbReference type="NCBI Taxonomy" id="447962"/>
    <lineage>
        <taxon>Eukaryota</taxon>
        <taxon>Fungi</taxon>
        <taxon>Fungi incertae sedis</taxon>
        <taxon>Chytridiomycota</taxon>
        <taxon>Chytridiomycota incertae sedis</taxon>
        <taxon>Chytridiomycetes</taxon>
        <taxon>Lobulomycetales</taxon>
        <taxon>Lobulomycetaceae</taxon>
        <taxon>Clydaea</taxon>
    </lineage>
</organism>
<protein>
    <recommendedName>
        <fullName evidence="7">Transcription initiation factor IIF subunit alpha</fullName>
    </recommendedName>
</protein>
<reference evidence="9" key="1">
    <citation type="submission" date="2020-05" db="EMBL/GenBank/DDBJ databases">
        <title>Phylogenomic resolution of chytrid fungi.</title>
        <authorList>
            <person name="Stajich J.E."/>
            <person name="Amses K."/>
            <person name="Simmons R."/>
            <person name="Seto K."/>
            <person name="Myers J."/>
            <person name="Bonds A."/>
            <person name="Quandt C.A."/>
            <person name="Barry K."/>
            <person name="Liu P."/>
            <person name="Grigoriev I."/>
            <person name="Longcore J.E."/>
            <person name="James T.Y."/>
        </authorList>
    </citation>
    <scope>NUCLEOTIDE SEQUENCE</scope>
    <source>
        <strain evidence="9">JEL0476</strain>
    </source>
</reference>
<evidence type="ECO:0000313" key="10">
    <source>
        <dbReference type="Proteomes" id="UP001211065"/>
    </source>
</evidence>
<dbReference type="SUPFAM" id="SSF50916">
    <property type="entry name" value="Rap30/74 interaction domains"/>
    <property type="match status" value="1"/>
</dbReference>
<feature type="compositionally biased region" description="Basic and acidic residues" evidence="8">
    <location>
        <begin position="335"/>
        <end position="351"/>
    </location>
</feature>